<feature type="compositionally biased region" description="Low complexity" evidence="1">
    <location>
        <begin position="267"/>
        <end position="276"/>
    </location>
</feature>
<gene>
    <name evidence="3" type="ORF">E1161_12705</name>
</gene>
<dbReference type="InterPro" id="IPR029058">
    <property type="entry name" value="AB_hydrolase_fold"/>
</dbReference>
<dbReference type="Gene3D" id="3.40.50.1820">
    <property type="entry name" value="alpha/beta hydrolase"/>
    <property type="match status" value="1"/>
</dbReference>
<comment type="caution">
    <text evidence="3">The sequence shown here is derived from an EMBL/GenBank/DDBJ whole genome shotgun (WGS) entry which is preliminary data.</text>
</comment>
<evidence type="ECO:0000313" key="3">
    <source>
        <dbReference type="EMBL" id="TDC92675.1"/>
    </source>
</evidence>
<protein>
    <submittedName>
        <fullName evidence="3">Alpha/beta hydrolase</fullName>
    </submittedName>
</protein>
<feature type="compositionally biased region" description="Basic and acidic residues" evidence="1">
    <location>
        <begin position="209"/>
        <end position="223"/>
    </location>
</feature>
<dbReference type="PANTHER" id="PTHR23024">
    <property type="entry name" value="ARYLACETAMIDE DEACETYLASE"/>
    <property type="match status" value="1"/>
</dbReference>
<keyword evidence="3" id="KW-0378">Hydrolase</keyword>
<feature type="region of interest" description="Disordered" evidence="1">
    <location>
        <begin position="402"/>
        <end position="446"/>
    </location>
</feature>
<feature type="region of interest" description="Disordered" evidence="1">
    <location>
        <begin position="122"/>
        <end position="285"/>
    </location>
</feature>
<dbReference type="OrthoDB" id="9803828at2"/>
<dbReference type="InterPro" id="IPR013094">
    <property type="entry name" value="AB_hydrolase_3"/>
</dbReference>
<feature type="compositionally biased region" description="Low complexity" evidence="1">
    <location>
        <begin position="353"/>
        <end position="363"/>
    </location>
</feature>
<dbReference type="InterPro" id="IPR050466">
    <property type="entry name" value="Carboxylest/Gibb_receptor"/>
</dbReference>
<dbReference type="Proteomes" id="UP000294744">
    <property type="component" value="Unassembled WGS sequence"/>
</dbReference>
<sequence>MAEMDFRVRLLGKALSLAPSVTGMTDEQLIARQRKTLPRNRIIDFVLGSRAPGTVTSDLTAAGADGRIGIRVYRPTRETGPLPLIVNIHGGGWVSGNLDMGDWLCGRVAKEVGAVVVSLDYRLAPNPPVPGGRGGLLRRARRRRRTRRRTRRRPGQDRGRGRQRGRQPRRRDVPARAGPLRPGDRLPGPDLPGHRHDAEQPVAGGQRRSSGDHHPRGAEDARHLPRRARPGEPAGLTAEGGDARGAAAGADPGRRARSHPRRRPALRRGAASSRGPGPHHHLRRHAARVHVVPERLPQRHAGPRRTLLGTLDSTRATPRHRLGAAEPLLPVRHSTRTVAVVSTAKQSNPDELANGSGRARAGGADAPRVFTGEVSPAHGHHQQDVSAHSSLRLLRPRTEVNIPVPGCPLLASDDAGDPGRGSGGLHPRFRGGGGKPGSTPSSPPPT</sequence>
<dbReference type="EMBL" id="SMKV01000013">
    <property type="protein sequence ID" value="TDC92675.1"/>
    <property type="molecule type" value="Genomic_DNA"/>
</dbReference>
<proteinExistence type="predicted"/>
<evidence type="ECO:0000256" key="1">
    <source>
        <dbReference type="SAM" id="MobiDB-lite"/>
    </source>
</evidence>
<keyword evidence="4" id="KW-1185">Reference proteome</keyword>
<feature type="compositionally biased region" description="Basic residues" evidence="1">
    <location>
        <begin position="136"/>
        <end position="153"/>
    </location>
</feature>
<accession>A0A4V2Y7M8</accession>
<feature type="domain" description="Alpha/beta hydrolase fold-3" evidence="2">
    <location>
        <begin position="85"/>
        <end position="130"/>
    </location>
</feature>
<evidence type="ECO:0000313" key="4">
    <source>
        <dbReference type="Proteomes" id="UP000294744"/>
    </source>
</evidence>
<feature type="compositionally biased region" description="Low complexity" evidence="1">
    <location>
        <begin position="175"/>
        <end position="188"/>
    </location>
</feature>
<name>A0A4V2Y7M8_9PSEU</name>
<dbReference type="Pfam" id="PF07859">
    <property type="entry name" value="Abhydrolase_3"/>
    <property type="match status" value="1"/>
</dbReference>
<dbReference type="PANTHER" id="PTHR23024:SF24">
    <property type="entry name" value="ALPHA_BETA HYDROLASE FOLD-3 DOMAIN-CONTAINING PROTEIN"/>
    <property type="match status" value="1"/>
</dbReference>
<dbReference type="SUPFAM" id="SSF53474">
    <property type="entry name" value="alpha/beta-Hydrolases"/>
    <property type="match status" value="1"/>
</dbReference>
<evidence type="ECO:0000259" key="2">
    <source>
        <dbReference type="Pfam" id="PF07859"/>
    </source>
</evidence>
<feature type="compositionally biased region" description="Gly residues" evidence="1">
    <location>
        <begin position="418"/>
        <end position="436"/>
    </location>
</feature>
<reference evidence="3 4" key="1">
    <citation type="submission" date="2019-03" db="EMBL/GenBank/DDBJ databases">
        <title>Draft genome sequences of novel Actinobacteria.</title>
        <authorList>
            <person name="Sahin N."/>
            <person name="Ay H."/>
            <person name="Saygin H."/>
        </authorList>
    </citation>
    <scope>NUCLEOTIDE SEQUENCE [LARGE SCALE GENOMIC DNA]</scope>
    <source>
        <strain evidence="3 4">16K404</strain>
    </source>
</reference>
<feature type="compositionally biased region" description="Basic residues" evidence="1">
    <location>
        <begin position="255"/>
        <end position="266"/>
    </location>
</feature>
<dbReference type="GO" id="GO:0016787">
    <property type="term" value="F:hydrolase activity"/>
    <property type="evidence" value="ECO:0007669"/>
    <property type="project" value="UniProtKB-KW"/>
</dbReference>
<feature type="region of interest" description="Disordered" evidence="1">
    <location>
        <begin position="342"/>
        <end position="363"/>
    </location>
</feature>
<organism evidence="3 4">
    <name type="scientific">Saccharopolyspora aridisoli</name>
    <dbReference type="NCBI Taxonomy" id="2530385"/>
    <lineage>
        <taxon>Bacteria</taxon>
        <taxon>Bacillati</taxon>
        <taxon>Actinomycetota</taxon>
        <taxon>Actinomycetes</taxon>
        <taxon>Pseudonocardiales</taxon>
        <taxon>Pseudonocardiaceae</taxon>
        <taxon>Saccharopolyspora</taxon>
    </lineage>
</organism>
<dbReference type="AlphaFoldDB" id="A0A4V2Y7M8"/>